<comment type="caution">
    <text evidence="12">The sequence shown here is derived from an EMBL/GenBank/DDBJ whole genome shotgun (WGS) entry which is preliminary data.</text>
</comment>
<keyword evidence="5" id="KW-0964">Secreted</keyword>
<accession>A0ABV8CBR5</accession>
<evidence type="ECO:0000256" key="2">
    <source>
        <dbReference type="ARBA" id="ARBA00004613"/>
    </source>
</evidence>
<dbReference type="InterPro" id="IPR049119">
    <property type="entry name" value="FlgK_D2-like"/>
</dbReference>
<dbReference type="InterPro" id="IPR053927">
    <property type="entry name" value="FlgK_helical"/>
</dbReference>
<evidence type="ECO:0000256" key="5">
    <source>
        <dbReference type="ARBA" id="ARBA00022525"/>
    </source>
</evidence>
<keyword evidence="13" id="KW-1185">Reference proteome</keyword>
<evidence type="ECO:0000313" key="12">
    <source>
        <dbReference type="EMBL" id="MFC3907750.1"/>
    </source>
</evidence>
<dbReference type="Pfam" id="PF22638">
    <property type="entry name" value="FlgK_D1"/>
    <property type="match status" value="1"/>
</dbReference>
<name>A0ABV8CBR5_9GAMM</name>
<evidence type="ECO:0000259" key="9">
    <source>
        <dbReference type="Pfam" id="PF06429"/>
    </source>
</evidence>
<evidence type="ECO:0000256" key="4">
    <source>
        <dbReference type="ARBA" id="ARBA00016244"/>
    </source>
</evidence>
<keyword evidence="7" id="KW-0175">Coiled coil</keyword>
<comment type="similarity">
    <text evidence="3">Belongs to the flagella basal body rod proteins family.</text>
</comment>
<evidence type="ECO:0000313" key="13">
    <source>
        <dbReference type="Proteomes" id="UP001595758"/>
    </source>
</evidence>
<dbReference type="PRINTS" id="PR01005">
    <property type="entry name" value="FLGHOOKAP1"/>
</dbReference>
<dbReference type="InterPro" id="IPR002371">
    <property type="entry name" value="FlgK"/>
</dbReference>
<dbReference type="PANTHER" id="PTHR30033">
    <property type="entry name" value="FLAGELLAR HOOK-ASSOCIATED PROTEIN 1"/>
    <property type="match status" value="1"/>
</dbReference>
<dbReference type="InterPro" id="IPR001444">
    <property type="entry name" value="Flag_bb_rod_N"/>
</dbReference>
<keyword evidence="12" id="KW-0966">Cell projection</keyword>
<evidence type="ECO:0000256" key="1">
    <source>
        <dbReference type="ARBA" id="ARBA00004365"/>
    </source>
</evidence>
<keyword evidence="12" id="KW-0969">Cilium</keyword>
<dbReference type="InterPro" id="IPR010930">
    <property type="entry name" value="Flg_bb/hook_C_dom"/>
</dbReference>
<evidence type="ECO:0000259" key="11">
    <source>
        <dbReference type="Pfam" id="PF22638"/>
    </source>
</evidence>
<feature type="domain" description="Flagellar basal-body/hook protein C-terminal" evidence="9">
    <location>
        <begin position="608"/>
        <end position="644"/>
    </location>
</feature>
<keyword evidence="12" id="KW-0282">Flagellum</keyword>
<dbReference type="RefSeq" id="WP_382340396.1">
    <property type="nucleotide sequence ID" value="NZ_JBHSAB010000001.1"/>
</dbReference>
<comment type="subcellular location">
    <subcellularLocation>
        <location evidence="1">Bacterial flagellum</location>
    </subcellularLocation>
    <subcellularLocation>
        <location evidence="2">Secreted</location>
    </subcellularLocation>
</comment>
<feature type="domain" description="Flagellar hook-associated protein 1 D2-like" evidence="10">
    <location>
        <begin position="341"/>
        <end position="424"/>
    </location>
</feature>
<organism evidence="12 13">
    <name type="scientific">Legionella dresdenensis</name>
    <dbReference type="NCBI Taxonomy" id="450200"/>
    <lineage>
        <taxon>Bacteria</taxon>
        <taxon>Pseudomonadati</taxon>
        <taxon>Pseudomonadota</taxon>
        <taxon>Gammaproteobacteria</taxon>
        <taxon>Legionellales</taxon>
        <taxon>Legionellaceae</taxon>
        <taxon>Legionella</taxon>
    </lineage>
</organism>
<sequence length="650" mass="70123">MAGILSIASSGLNAFQRALEVTGNNITNVNSSGYSRQSIDFSPRTSQRYAGSFIGSGVLVGAIYRNVDEFANQKVRETTTVKAQYNVFYNQATQVDSLLSQDGTSVAVSLQKFFSSMSQLNESPDSITSRDLLLKQSQLMTEQFKTMQTRLNDYQQNNVNQIGQAVAQVNAITKNIAELNQQITQQRNSPELLDRRDELLRQLSEYTAVTVVDQGDGTVSVGVGSGEVLVSGGRQRDLGVTVNPDGSNSPQIVIKTDSGSIDITSSMKSGMIGGMIDYDKVVLQQAGKVLGQMAAGFALTFNAQHTTGLDMNNQIGKNFFTDYNSASMKLSRSFGALDNIGTGVLSVEISDIGQTQLSDYDITVTDTATNQIRVTRKSDGQVTMMNWADTPPAPPAGRISFDGLTIDVDNIANLADGDKFTVDPFRDAANKLQVKLTDPREIAFASPVRTQADIANKGTGAIALGSIFDTSGVNKEYRIEFISDTQYNLVNVTDSTTTGPMTFTPNADNEVMIPDSATPSYSIVLSGIPKTGDVFTSAYNNGGFGDNRNGLALENLQRSRFFAGGSETVFDRYSNLIGEVGSQTNQAKIRSDAADILNNQAVDYRESKSGVNLDEEAANLLRYQQAYQAAGQLLAVSNQIMQFLYSAMGA</sequence>
<dbReference type="EMBL" id="JBHSAB010000001">
    <property type="protein sequence ID" value="MFC3907750.1"/>
    <property type="molecule type" value="Genomic_DNA"/>
</dbReference>
<dbReference type="Pfam" id="PF00460">
    <property type="entry name" value="Flg_bb_rod"/>
    <property type="match status" value="1"/>
</dbReference>
<dbReference type="SUPFAM" id="SSF64518">
    <property type="entry name" value="Phase 1 flagellin"/>
    <property type="match status" value="2"/>
</dbReference>
<dbReference type="NCBIfam" id="TIGR02492">
    <property type="entry name" value="flgK_ends"/>
    <property type="match status" value="1"/>
</dbReference>
<dbReference type="Proteomes" id="UP001595758">
    <property type="component" value="Unassembled WGS sequence"/>
</dbReference>
<dbReference type="Pfam" id="PF06429">
    <property type="entry name" value="Flg_bbr_C"/>
    <property type="match status" value="1"/>
</dbReference>
<evidence type="ECO:0000256" key="6">
    <source>
        <dbReference type="ARBA" id="ARBA00023143"/>
    </source>
</evidence>
<evidence type="ECO:0000256" key="3">
    <source>
        <dbReference type="ARBA" id="ARBA00009677"/>
    </source>
</evidence>
<feature type="domain" description="Flagellar hook-associated protein FlgK helical" evidence="11">
    <location>
        <begin position="93"/>
        <end position="320"/>
    </location>
</feature>
<evidence type="ECO:0000256" key="7">
    <source>
        <dbReference type="SAM" id="Coils"/>
    </source>
</evidence>
<gene>
    <name evidence="12" type="primary">flgK</name>
    <name evidence="12" type="ORF">ACFORL_01475</name>
</gene>
<proteinExistence type="inferred from homology"/>
<dbReference type="PANTHER" id="PTHR30033:SF1">
    <property type="entry name" value="FLAGELLAR HOOK-ASSOCIATED PROTEIN 1"/>
    <property type="match status" value="1"/>
</dbReference>
<evidence type="ECO:0000259" key="10">
    <source>
        <dbReference type="Pfam" id="PF21158"/>
    </source>
</evidence>
<keyword evidence="6" id="KW-0975">Bacterial flagellum</keyword>
<feature type="coiled-coil region" evidence="7">
    <location>
        <begin position="162"/>
        <end position="189"/>
    </location>
</feature>
<protein>
    <recommendedName>
        <fullName evidence="4">Flagellar hook-associated protein 1</fullName>
    </recommendedName>
</protein>
<evidence type="ECO:0000259" key="8">
    <source>
        <dbReference type="Pfam" id="PF00460"/>
    </source>
</evidence>
<reference evidence="13" key="1">
    <citation type="journal article" date="2019" name="Int. J. Syst. Evol. Microbiol.">
        <title>The Global Catalogue of Microorganisms (GCM) 10K type strain sequencing project: providing services to taxonomists for standard genome sequencing and annotation.</title>
        <authorList>
            <consortium name="The Broad Institute Genomics Platform"/>
            <consortium name="The Broad Institute Genome Sequencing Center for Infectious Disease"/>
            <person name="Wu L."/>
            <person name="Ma J."/>
        </authorList>
    </citation>
    <scope>NUCLEOTIDE SEQUENCE [LARGE SCALE GENOMIC DNA]</scope>
    <source>
        <strain evidence="13">CCUG 59858</strain>
    </source>
</reference>
<feature type="domain" description="Flagellar basal body rod protein N-terminal" evidence="8">
    <location>
        <begin position="6"/>
        <end position="34"/>
    </location>
</feature>
<dbReference type="Pfam" id="PF21158">
    <property type="entry name" value="flgK_1st_1"/>
    <property type="match status" value="1"/>
</dbReference>